<keyword evidence="8" id="KW-0406">Ion transport</keyword>
<evidence type="ECO:0000256" key="4">
    <source>
        <dbReference type="ARBA" id="ARBA00022496"/>
    </source>
</evidence>
<keyword evidence="2" id="KW-0813">Transport</keyword>
<dbReference type="EMBL" id="JAVDQG010000004">
    <property type="protein sequence ID" value="MDR6226074.1"/>
    <property type="molecule type" value="Genomic_DNA"/>
</dbReference>
<dbReference type="RefSeq" id="WP_309865482.1">
    <property type="nucleotide sequence ID" value="NZ_JAVDQG010000004.1"/>
</dbReference>
<name>A0ABU1IPJ0_9BACL</name>
<evidence type="ECO:0000256" key="8">
    <source>
        <dbReference type="ARBA" id="ARBA00023065"/>
    </source>
</evidence>
<evidence type="ECO:0000256" key="3">
    <source>
        <dbReference type="ARBA" id="ARBA00022475"/>
    </source>
</evidence>
<comment type="caution">
    <text evidence="11">The sequence shown here is derived from an EMBL/GenBank/DDBJ whole genome shotgun (WGS) entry which is preliminary data.</text>
</comment>
<dbReference type="PROSITE" id="PS50893">
    <property type="entry name" value="ABC_TRANSPORTER_2"/>
    <property type="match status" value="1"/>
</dbReference>
<dbReference type="PROSITE" id="PS00211">
    <property type="entry name" value="ABC_TRANSPORTER_1"/>
    <property type="match status" value="1"/>
</dbReference>
<keyword evidence="3" id="KW-1003">Cell membrane</keyword>
<keyword evidence="4" id="KW-0410">Iron transport</keyword>
<evidence type="ECO:0000256" key="7">
    <source>
        <dbReference type="ARBA" id="ARBA00023004"/>
    </source>
</evidence>
<evidence type="ECO:0000313" key="12">
    <source>
        <dbReference type="Proteomes" id="UP001185012"/>
    </source>
</evidence>
<evidence type="ECO:0000256" key="6">
    <source>
        <dbReference type="ARBA" id="ARBA00022840"/>
    </source>
</evidence>
<proteinExistence type="predicted"/>
<keyword evidence="6 11" id="KW-0067">ATP-binding</keyword>
<evidence type="ECO:0000256" key="9">
    <source>
        <dbReference type="ARBA" id="ARBA00023136"/>
    </source>
</evidence>
<dbReference type="PANTHER" id="PTHR42771:SF4">
    <property type="entry name" value="IRON(3+)-HYDROXAMATE IMPORT ATP-BINDING PROTEIN FHUC"/>
    <property type="match status" value="1"/>
</dbReference>
<dbReference type="InterPro" id="IPR003439">
    <property type="entry name" value="ABC_transporter-like_ATP-bd"/>
</dbReference>
<keyword evidence="5" id="KW-0547">Nucleotide-binding</keyword>
<protein>
    <submittedName>
        <fullName evidence="11">Iron complex transport system ATP-binding protein</fullName>
    </submittedName>
</protein>
<gene>
    <name evidence="11" type="ORF">JOE21_002080</name>
</gene>
<dbReference type="InterPro" id="IPR017871">
    <property type="entry name" value="ABC_transporter-like_CS"/>
</dbReference>
<comment type="subcellular location">
    <subcellularLocation>
        <location evidence="1">Cell membrane</location>
        <topology evidence="1">Peripheral membrane protein</topology>
    </subcellularLocation>
</comment>
<dbReference type="GO" id="GO:0005524">
    <property type="term" value="F:ATP binding"/>
    <property type="evidence" value="ECO:0007669"/>
    <property type="project" value="UniProtKB-KW"/>
</dbReference>
<organism evidence="11 12">
    <name type="scientific">Desmospora profundinema</name>
    <dbReference type="NCBI Taxonomy" id="1571184"/>
    <lineage>
        <taxon>Bacteria</taxon>
        <taxon>Bacillati</taxon>
        <taxon>Bacillota</taxon>
        <taxon>Bacilli</taxon>
        <taxon>Bacillales</taxon>
        <taxon>Thermoactinomycetaceae</taxon>
        <taxon>Desmospora</taxon>
    </lineage>
</organism>
<sequence length="271" mass="30361">MPKPLVAEELKFKQSDHFRLEDVTCRFRPGAITSIIGPNGSGKSTLLRLLAALARPTSGRVMMDGIPPTAMAPKERARMLAVLTQTRETPGEMRVRDLVAWGRLPHRDWFSPETSHDRERVEWALCATGMDRFRDRPLGTLSGGERQRAWISMALAQEPDVLLLDEPTTFLDIGHQLDVLELVESLNREWGLTVGMVLHDIAQAAQISDDLVVMKEGRVVADGPVQTVLDEALIRFVFDVEADIRWEGATPIVLSRRRARHTPDQEGEVES</sequence>
<dbReference type="Gene3D" id="3.40.50.300">
    <property type="entry name" value="P-loop containing nucleotide triphosphate hydrolases"/>
    <property type="match status" value="1"/>
</dbReference>
<dbReference type="Pfam" id="PF00005">
    <property type="entry name" value="ABC_tran"/>
    <property type="match status" value="1"/>
</dbReference>
<dbReference type="Proteomes" id="UP001185012">
    <property type="component" value="Unassembled WGS sequence"/>
</dbReference>
<evidence type="ECO:0000256" key="2">
    <source>
        <dbReference type="ARBA" id="ARBA00022448"/>
    </source>
</evidence>
<evidence type="ECO:0000259" key="10">
    <source>
        <dbReference type="PROSITE" id="PS50893"/>
    </source>
</evidence>
<keyword evidence="9" id="KW-0472">Membrane</keyword>
<dbReference type="InterPro" id="IPR027417">
    <property type="entry name" value="P-loop_NTPase"/>
</dbReference>
<keyword evidence="12" id="KW-1185">Reference proteome</keyword>
<evidence type="ECO:0000256" key="1">
    <source>
        <dbReference type="ARBA" id="ARBA00004202"/>
    </source>
</evidence>
<dbReference type="PANTHER" id="PTHR42771">
    <property type="entry name" value="IRON(3+)-HYDROXAMATE IMPORT ATP-BINDING PROTEIN FHUC"/>
    <property type="match status" value="1"/>
</dbReference>
<feature type="domain" description="ABC transporter" evidence="10">
    <location>
        <begin position="5"/>
        <end position="241"/>
    </location>
</feature>
<accession>A0ABU1IPJ0</accession>
<evidence type="ECO:0000313" key="11">
    <source>
        <dbReference type="EMBL" id="MDR6226074.1"/>
    </source>
</evidence>
<evidence type="ECO:0000256" key="5">
    <source>
        <dbReference type="ARBA" id="ARBA00022741"/>
    </source>
</evidence>
<dbReference type="CDD" id="cd03214">
    <property type="entry name" value="ABC_Iron-Siderophores_B12_Hemin"/>
    <property type="match status" value="1"/>
</dbReference>
<dbReference type="InterPro" id="IPR003593">
    <property type="entry name" value="AAA+_ATPase"/>
</dbReference>
<reference evidence="11 12" key="1">
    <citation type="submission" date="2023-07" db="EMBL/GenBank/DDBJ databases">
        <title>Genomic Encyclopedia of Type Strains, Phase IV (KMG-IV): sequencing the most valuable type-strain genomes for metagenomic binning, comparative biology and taxonomic classification.</title>
        <authorList>
            <person name="Goeker M."/>
        </authorList>
    </citation>
    <scope>NUCLEOTIDE SEQUENCE [LARGE SCALE GENOMIC DNA]</scope>
    <source>
        <strain evidence="11 12">DSM 45903</strain>
    </source>
</reference>
<dbReference type="SUPFAM" id="SSF52540">
    <property type="entry name" value="P-loop containing nucleoside triphosphate hydrolases"/>
    <property type="match status" value="1"/>
</dbReference>
<dbReference type="SMART" id="SM00382">
    <property type="entry name" value="AAA"/>
    <property type="match status" value="1"/>
</dbReference>
<dbReference type="InterPro" id="IPR051535">
    <property type="entry name" value="Siderophore_ABC-ATPase"/>
</dbReference>
<keyword evidence="7" id="KW-0408">Iron</keyword>